<proteinExistence type="predicted"/>
<organism evidence="2 3">
    <name type="scientific">Musa troglodytarum</name>
    <name type="common">fe'i banana</name>
    <dbReference type="NCBI Taxonomy" id="320322"/>
    <lineage>
        <taxon>Eukaryota</taxon>
        <taxon>Viridiplantae</taxon>
        <taxon>Streptophyta</taxon>
        <taxon>Embryophyta</taxon>
        <taxon>Tracheophyta</taxon>
        <taxon>Spermatophyta</taxon>
        <taxon>Magnoliopsida</taxon>
        <taxon>Liliopsida</taxon>
        <taxon>Zingiberales</taxon>
        <taxon>Musaceae</taxon>
        <taxon>Musa</taxon>
    </lineage>
</organism>
<feature type="region of interest" description="Disordered" evidence="1">
    <location>
        <begin position="361"/>
        <end position="386"/>
    </location>
</feature>
<dbReference type="InterPro" id="IPR049362">
    <property type="entry name" value="TTI1_rpt"/>
</dbReference>
<evidence type="ECO:0000313" key="3">
    <source>
        <dbReference type="Proteomes" id="UP001055439"/>
    </source>
</evidence>
<gene>
    <name evidence="2" type="ORF">MUK42_02922</name>
</gene>
<dbReference type="AlphaFoldDB" id="A0A9E7EJK0"/>
<dbReference type="SUPFAM" id="SSF56112">
    <property type="entry name" value="Protein kinase-like (PK-like)"/>
    <property type="match status" value="1"/>
</dbReference>
<evidence type="ECO:0000256" key="1">
    <source>
        <dbReference type="SAM" id="MobiDB-lite"/>
    </source>
</evidence>
<dbReference type="InterPro" id="IPR052587">
    <property type="entry name" value="TELO2-interacting_protein_1"/>
</dbReference>
<accession>A0A9E7EJK0</accession>
<evidence type="ECO:0000313" key="2">
    <source>
        <dbReference type="EMBL" id="URD77992.1"/>
    </source>
</evidence>
<dbReference type="Pfam" id="PF21547">
    <property type="entry name" value="TTI1"/>
    <property type="match status" value="1"/>
</dbReference>
<dbReference type="OrthoDB" id="21095at2759"/>
<dbReference type="GO" id="GO:0005524">
    <property type="term" value="F:ATP binding"/>
    <property type="evidence" value="ECO:0007669"/>
    <property type="project" value="InterPro"/>
</dbReference>
<dbReference type="PANTHER" id="PTHR18460:SF3">
    <property type="entry name" value="TELO2-INTERACTING PROTEIN 1 HOMOLOG"/>
    <property type="match status" value="1"/>
</dbReference>
<keyword evidence="3" id="KW-1185">Reference proteome</keyword>
<dbReference type="GO" id="GO:0005737">
    <property type="term" value="C:cytoplasm"/>
    <property type="evidence" value="ECO:0007669"/>
    <property type="project" value="TreeGrafter"/>
</dbReference>
<dbReference type="PANTHER" id="PTHR18460">
    <property type="entry name" value="TEL2 INTERACTING PROTEIN 1 TTI1 FAMILY MEMBER"/>
    <property type="match status" value="1"/>
</dbReference>
<dbReference type="GO" id="GO:0004672">
    <property type="term" value="F:protein kinase activity"/>
    <property type="evidence" value="ECO:0007669"/>
    <property type="project" value="InterPro"/>
</dbReference>
<dbReference type="Proteomes" id="UP001055439">
    <property type="component" value="Chromosome 10"/>
</dbReference>
<sequence length="404" mass="43845">MVGVANSNGGGGVGPGRFDRTGPGGALKAVLRSLVPLLVAAFSPESHDFKGHPRSGQPLQGSPALEAELARSALPQDPPRQQDRKHRCLLTLGSLTGTHPAEDKFAWLRDDEFARSTTVGFGEIGLKSDHFFGFAAALGLNGPEILLESRHYSTPVYVWSIGCIFAEMVNQRPLFPGDSEIDELFEIFRCCPRVLSVSSGHATVGQLVVANADYIIDSLCYQLWHLDVNPHVPDVLAAILSCVGTARDILPLLEEPMRAVSSELEVLGRHQHPNLTIPFLKDVGEIAKASQTKASSLPNQAEMFSAHVSSKILVLQKWINENHVDNSSFSDKGSTQGRNGSHPVSETIARWREHNRQLDCSIDGEKRKPPQSDQSKVACEAKEDRKTTVADIACKTAHLGQVGC</sequence>
<name>A0A9E7EJK0_9LILI</name>
<feature type="compositionally biased region" description="Basic and acidic residues" evidence="1">
    <location>
        <begin position="361"/>
        <end position="370"/>
    </location>
</feature>
<protein>
    <submittedName>
        <fullName evidence="2">TELO2 interacting protein 1</fullName>
    </submittedName>
</protein>
<dbReference type="EMBL" id="CP097503">
    <property type="protein sequence ID" value="URD77992.1"/>
    <property type="molecule type" value="Genomic_DNA"/>
</dbReference>
<dbReference type="Gene3D" id="1.10.510.10">
    <property type="entry name" value="Transferase(Phosphotransferase) domain 1"/>
    <property type="match status" value="1"/>
</dbReference>
<reference evidence="2" key="1">
    <citation type="submission" date="2022-05" db="EMBL/GenBank/DDBJ databases">
        <title>The Musa troglodytarum L. genome provides insights into the mechanism of non-climacteric behaviour and enrichment of carotenoids.</title>
        <authorList>
            <person name="Wang J."/>
        </authorList>
    </citation>
    <scope>NUCLEOTIDE SEQUENCE</scope>
    <source>
        <tissue evidence="2">Leaf</tissue>
    </source>
</reference>
<dbReference type="InterPro" id="IPR011009">
    <property type="entry name" value="Kinase-like_dom_sf"/>
</dbReference>